<protein>
    <submittedName>
        <fullName evidence="1">Gp53</fullName>
    </submittedName>
</protein>
<evidence type="ECO:0000313" key="1">
    <source>
        <dbReference type="EMBL" id="AEW94021.1"/>
    </source>
</evidence>
<name>F8JYT4_STREN</name>
<evidence type="ECO:0000313" key="2">
    <source>
        <dbReference type="Proteomes" id="UP000007842"/>
    </source>
</evidence>
<accession>F8JYT4</accession>
<proteinExistence type="predicted"/>
<dbReference type="KEGG" id="scy:SCATT_16500"/>
<accession>G8WNY8</accession>
<sequence length="184" mass="20134">MLEGNHDERPRKYLASRAPALAAEDTFYRFETLLDFPAFDVKKAEPYYPLAPGWVAVHGHESPGMSQVAGATARLKAAKAGISIVMGHTHRLAIAPHTTGHNGKLRTIYGFEVGHLMDVRQAGYLKNGPANWQKGFGLFYVGKYNATPHAIPIEDDGSFVVEGQRYGEIKRGPRGKFISKGGKA</sequence>
<keyword evidence="2" id="KW-1185">Reference proteome</keyword>
<dbReference type="HOGENOM" id="CLU_1467396_0_0_11"/>
<dbReference type="PATRIC" id="fig|1003195.11.peg.3217"/>
<dbReference type="SUPFAM" id="SSF56300">
    <property type="entry name" value="Metallo-dependent phosphatases"/>
    <property type="match status" value="1"/>
</dbReference>
<dbReference type="RefSeq" id="WP_014142408.1">
    <property type="nucleotide sequence ID" value="NC_016111.1"/>
</dbReference>
<dbReference type="InterPro" id="IPR029052">
    <property type="entry name" value="Metallo-depent_PP-like"/>
</dbReference>
<gene>
    <name evidence="1" type="ordered locus">SCATT_16500</name>
</gene>
<organism evidence="1 2">
    <name type="scientific">Streptantibioticus cattleyicolor (strain ATCC 35852 / DSM 46488 / JCM 4925 / NBRC 14057 / NRRL 8057)</name>
    <name type="common">Streptomyces cattleya</name>
    <dbReference type="NCBI Taxonomy" id="1003195"/>
    <lineage>
        <taxon>Bacteria</taxon>
        <taxon>Bacillati</taxon>
        <taxon>Actinomycetota</taxon>
        <taxon>Actinomycetes</taxon>
        <taxon>Kitasatosporales</taxon>
        <taxon>Streptomycetaceae</taxon>
        <taxon>Streptantibioticus</taxon>
    </lineage>
</organism>
<dbReference type="EMBL" id="CP003219">
    <property type="protein sequence ID" value="AEW94021.1"/>
    <property type="molecule type" value="Genomic_DNA"/>
</dbReference>
<dbReference type="STRING" id="1003195.SCATT_16500"/>
<dbReference type="eggNOG" id="COG0639">
    <property type="taxonomic scope" value="Bacteria"/>
</dbReference>
<dbReference type="OrthoDB" id="3613803at2"/>
<reference evidence="2" key="1">
    <citation type="submission" date="2011-12" db="EMBL/GenBank/DDBJ databases">
        <title>Complete genome sequence of Streptomyces cattleya strain DSM 46488.</title>
        <authorList>
            <person name="Ou H.-Y."/>
            <person name="Li P."/>
            <person name="Zhao C."/>
            <person name="O'Hagan D."/>
            <person name="Deng Z."/>
        </authorList>
    </citation>
    <scope>NUCLEOTIDE SEQUENCE [LARGE SCALE GENOMIC DNA]</scope>
    <source>
        <strain evidence="2">ATCC 35852 / DSM 46488 / JCM 4925 / NBRC 14057 / NRRL 8057</strain>
    </source>
</reference>
<dbReference type="KEGG" id="sct:SCAT_1650"/>
<dbReference type="Proteomes" id="UP000007842">
    <property type="component" value="Chromosome"/>
</dbReference>
<dbReference type="AlphaFoldDB" id="F8JYT4"/>